<dbReference type="KEGG" id="asan:AWM72_01515"/>
<evidence type="ECO:0000313" key="4">
    <source>
        <dbReference type="EMBL" id="AMB93514.1"/>
    </source>
</evidence>
<dbReference type="InterPro" id="IPR001890">
    <property type="entry name" value="RNA-binding_CRM"/>
</dbReference>
<organism evidence="4 6">
    <name type="scientific">Aerococcus sanguinicola</name>
    <dbReference type="NCBI Taxonomy" id="119206"/>
    <lineage>
        <taxon>Bacteria</taxon>
        <taxon>Bacillati</taxon>
        <taxon>Bacillota</taxon>
        <taxon>Bacilli</taxon>
        <taxon>Lactobacillales</taxon>
        <taxon>Aerococcaceae</taxon>
        <taxon>Aerococcus</taxon>
    </lineage>
</organism>
<dbReference type="InterPro" id="IPR017924">
    <property type="entry name" value="RNA-binding_YhbY"/>
</dbReference>
<dbReference type="GeneID" id="92902751"/>
<dbReference type="RefSeq" id="WP_067972107.1">
    <property type="nucleotide sequence ID" value="NZ_CAJHKM010000006.1"/>
</dbReference>
<evidence type="ECO:0000313" key="5">
    <source>
        <dbReference type="EMBL" id="PKZ21757.1"/>
    </source>
</evidence>
<accession>A0A0X8FAA8</accession>
<dbReference type="Proteomes" id="UP000069912">
    <property type="component" value="Chromosome"/>
</dbReference>
<keyword evidence="1 2" id="KW-0694">RNA-binding</keyword>
<evidence type="ECO:0000313" key="7">
    <source>
        <dbReference type="Proteomes" id="UP000234239"/>
    </source>
</evidence>
<dbReference type="AlphaFoldDB" id="A0A0X8FAA8"/>
<dbReference type="Pfam" id="PF01985">
    <property type="entry name" value="CRS1_YhbY"/>
    <property type="match status" value="1"/>
</dbReference>
<evidence type="ECO:0000313" key="6">
    <source>
        <dbReference type="Proteomes" id="UP000069912"/>
    </source>
</evidence>
<dbReference type="NCBIfam" id="TIGR00253">
    <property type="entry name" value="RNA_bind_YhbY"/>
    <property type="match status" value="1"/>
</dbReference>
<evidence type="ECO:0000259" key="3">
    <source>
        <dbReference type="PROSITE" id="PS51295"/>
    </source>
</evidence>
<dbReference type="InterPro" id="IPR035920">
    <property type="entry name" value="YhbY-like_sf"/>
</dbReference>
<feature type="domain" description="CRM" evidence="3">
    <location>
        <begin position="1"/>
        <end position="96"/>
    </location>
</feature>
<dbReference type="SMART" id="SM01103">
    <property type="entry name" value="CRS1_YhbY"/>
    <property type="match status" value="1"/>
</dbReference>
<dbReference type="PANTHER" id="PTHR40065:SF3">
    <property type="entry name" value="RNA-BINDING PROTEIN YHBY"/>
    <property type="match status" value="1"/>
</dbReference>
<dbReference type="EMBL" id="PKGY01000003">
    <property type="protein sequence ID" value="PKZ21757.1"/>
    <property type="molecule type" value="Genomic_DNA"/>
</dbReference>
<evidence type="ECO:0000256" key="2">
    <source>
        <dbReference type="PROSITE-ProRule" id="PRU00626"/>
    </source>
</evidence>
<dbReference type="OrthoDB" id="9797519at2"/>
<dbReference type="Proteomes" id="UP000234239">
    <property type="component" value="Unassembled WGS sequence"/>
</dbReference>
<keyword evidence="6" id="KW-1185">Reference proteome</keyword>
<reference evidence="5 7" key="3">
    <citation type="submission" date="2017-12" db="EMBL/GenBank/DDBJ databases">
        <title>Phylogenetic diversity of female urinary microbiome.</title>
        <authorList>
            <person name="Thomas-White K."/>
            <person name="Wolfe A.J."/>
        </authorList>
    </citation>
    <scope>NUCLEOTIDE SEQUENCE [LARGE SCALE GENOMIC DNA]</scope>
    <source>
        <strain evidence="5 7">UMB0139</strain>
    </source>
</reference>
<dbReference type="PANTHER" id="PTHR40065">
    <property type="entry name" value="RNA-BINDING PROTEIN YHBY"/>
    <property type="match status" value="1"/>
</dbReference>
<sequence length="103" mass="11518">MLNNKEKKYLKKIAQKEKAIFQIGKNGLNDELIKQVDQALEKRELVKLNILQNSSAEVDQAAEELATGLRAEIVQTIGKTLVLYRPSQEAKNQKLSAEVKALG</sequence>
<dbReference type="SUPFAM" id="SSF75471">
    <property type="entry name" value="YhbY-like"/>
    <property type="match status" value="1"/>
</dbReference>
<dbReference type="GO" id="GO:0003723">
    <property type="term" value="F:RNA binding"/>
    <property type="evidence" value="ECO:0007669"/>
    <property type="project" value="UniProtKB-UniRule"/>
</dbReference>
<name>A0A0X8FAA8_9LACT</name>
<reference evidence="4 6" key="1">
    <citation type="journal article" date="2016" name="Genome Announc.">
        <title>Complete Genome Sequences of Aerococcus christensenii CCUG 28831T, Aerococcus sanguinicola CCUG 43001T, Aerococcus urinae CCUG 36881T, Aerococcus urinaeequi CCUG 28094T, Aerococcus urinaehominis CCUG 42038 BT, and Aerococcus viridans CCUG 4311T.</title>
        <authorList>
            <person name="Carkaci D."/>
            <person name="Dargis R."/>
            <person name="Nielsen X.C."/>
            <person name="Skovgaard O."/>
            <person name="Fuursted K."/>
            <person name="Christensen J.J."/>
        </authorList>
    </citation>
    <scope>NUCLEOTIDE SEQUENCE [LARGE SCALE GENOMIC DNA]</scope>
    <source>
        <strain evidence="4 6">CCUG43001</strain>
    </source>
</reference>
<dbReference type="EMBL" id="CP014160">
    <property type="protein sequence ID" value="AMB93514.1"/>
    <property type="molecule type" value="Genomic_DNA"/>
</dbReference>
<evidence type="ECO:0000256" key="1">
    <source>
        <dbReference type="ARBA" id="ARBA00022884"/>
    </source>
</evidence>
<dbReference type="PROSITE" id="PS51295">
    <property type="entry name" value="CRM"/>
    <property type="match status" value="1"/>
</dbReference>
<dbReference type="InterPro" id="IPR051925">
    <property type="entry name" value="RNA-binding_domain"/>
</dbReference>
<protein>
    <submittedName>
        <fullName evidence="4 5">RNA-binding protein</fullName>
    </submittedName>
</protein>
<gene>
    <name evidence="4" type="ORF">AWM72_01515</name>
    <name evidence="5" type="ORF">CYJ28_07590</name>
</gene>
<dbReference type="Gene3D" id="3.30.110.60">
    <property type="entry name" value="YhbY-like"/>
    <property type="match status" value="1"/>
</dbReference>
<proteinExistence type="predicted"/>
<reference evidence="6" key="2">
    <citation type="submission" date="2016-01" db="EMBL/GenBank/DDBJ databases">
        <title>Six Aerococcus type strain genome sequencing and assembly using PacBio and Illumina Hiseq.</title>
        <authorList>
            <person name="Carkaci D."/>
            <person name="Dargis R."/>
            <person name="Nielsen X.C."/>
            <person name="Skovgaard O."/>
            <person name="Fuursted K."/>
            <person name="Christensen J.J."/>
        </authorList>
    </citation>
    <scope>NUCLEOTIDE SEQUENCE [LARGE SCALE GENOMIC DNA]</scope>
    <source>
        <strain evidence="6">CCUG43001</strain>
    </source>
</reference>